<comment type="caution">
    <text evidence="1">The sequence shown here is derived from an EMBL/GenBank/DDBJ whole genome shotgun (WGS) entry which is preliminary data.</text>
</comment>
<name>A0ACB6UYR3_9ASCO</name>
<organism evidence="1 2">
    <name type="scientific">Geotrichum galactomycetum</name>
    <dbReference type="NCBI Taxonomy" id="27317"/>
    <lineage>
        <taxon>Eukaryota</taxon>
        <taxon>Fungi</taxon>
        <taxon>Dikarya</taxon>
        <taxon>Ascomycota</taxon>
        <taxon>Saccharomycotina</taxon>
        <taxon>Dipodascomycetes</taxon>
        <taxon>Dipodascales</taxon>
        <taxon>Dipodascaceae</taxon>
        <taxon>Geotrichum</taxon>
    </lineage>
</organism>
<evidence type="ECO:0000313" key="1">
    <source>
        <dbReference type="EMBL" id="KAF5092925.1"/>
    </source>
</evidence>
<keyword evidence="2" id="KW-1185">Reference proteome</keyword>
<evidence type="ECO:0000313" key="2">
    <source>
        <dbReference type="Proteomes" id="UP000744676"/>
    </source>
</evidence>
<gene>
    <name evidence="1" type="ORF">D0Z00_004336</name>
</gene>
<protein>
    <submittedName>
        <fullName evidence="1">Uncharacterized protein</fullName>
    </submittedName>
</protein>
<proteinExistence type="predicted"/>
<dbReference type="EMBL" id="QVQA01000302">
    <property type="protein sequence ID" value="KAF5092925.1"/>
    <property type="molecule type" value="Genomic_DNA"/>
</dbReference>
<reference evidence="1 2" key="1">
    <citation type="journal article" date="2020" name="Front. Microbiol.">
        <title>Phenotypic and Genetic Characterization of the Cheese Ripening Yeast Geotrichum candidum.</title>
        <authorList>
            <person name="Perkins V."/>
            <person name="Vignola S."/>
            <person name="Lessard M.H."/>
            <person name="Plante P.L."/>
            <person name="Corbeil J."/>
            <person name="Dugat-Bony E."/>
            <person name="Frenette M."/>
            <person name="Labrie S."/>
        </authorList>
    </citation>
    <scope>NUCLEOTIDE SEQUENCE [LARGE SCALE GENOMIC DNA]</scope>
    <source>
        <strain evidence="1 2">LMA-1147</strain>
    </source>
</reference>
<sequence>MIKSTLAKMDDSGLKNVGPFYNAVVVTDAEGNVFVVPKNETLGGLSHSTTYPWMAVKHPNDKFRQRAKKAQGLNAHKPKAAPVGSEKIKYLLKTGHSVLWERLPIHFITTLTRTPYYEIYSDAPFRLGNIEIIDSLQNISSNYLANDELQPYQIQKYLDLVNSNLDIKTAGMKNGWLLDRFKNIWMLFDAWERNSEFNWYVFFDDDTSILVNSLTSWLNRLDHNEPLYLGSPAAFQNVKFGHGGSGVAISHGAMKKLFGGRSSEENKEMLLDLTDELLKEDCGDYMVAVMLKKHVNLSLAPYTFDPPFAQDKFQGETLFHTLVTDENRCKEVVSFHHHSPQEISKMWEFENYLDAPIRYIDFYQSFVHPYLARTLSAWDNRAREEEYFNDFDNELDERGPFNSKEACQRKCEENTKCLQWRYDPFKEYCGLSTVLSLGRPVVIYEKDGRVSQSRKLRGMNVERRVPEEEIVSGWMLERIEERIVKPGASCNNGTFEQITEPFGWWWSHMHAR</sequence>
<accession>A0ACB6UYR3</accession>
<dbReference type="Proteomes" id="UP000744676">
    <property type="component" value="Unassembled WGS sequence"/>
</dbReference>